<dbReference type="Proteomes" id="UP000763557">
    <property type="component" value="Unassembled WGS sequence"/>
</dbReference>
<dbReference type="Gene3D" id="3.20.20.140">
    <property type="entry name" value="Metal-dependent hydrolases"/>
    <property type="match status" value="1"/>
</dbReference>
<dbReference type="InterPro" id="IPR006680">
    <property type="entry name" value="Amidohydro-rel"/>
</dbReference>
<proteinExistence type="predicted"/>
<evidence type="ECO:0000256" key="1">
    <source>
        <dbReference type="ARBA" id="ARBA00023239"/>
    </source>
</evidence>
<comment type="caution">
    <text evidence="3">The sequence shown here is derived from an EMBL/GenBank/DDBJ whole genome shotgun (WGS) entry which is preliminary data.</text>
</comment>
<dbReference type="PANTHER" id="PTHR21240:SF28">
    <property type="entry name" value="ISO-OROTATE DECARBOXYLASE (EUROFUNG)"/>
    <property type="match status" value="1"/>
</dbReference>
<dbReference type="RefSeq" id="WP_312872812.1">
    <property type="nucleotide sequence ID" value="NZ_CBCSGW010000002.1"/>
</dbReference>
<dbReference type="PANTHER" id="PTHR21240">
    <property type="entry name" value="2-AMINO-3-CARBOXYLMUCONATE-6-SEMIALDEHYDE DECARBOXYLASE"/>
    <property type="match status" value="1"/>
</dbReference>
<dbReference type="SUPFAM" id="SSF51556">
    <property type="entry name" value="Metallo-dependent hydrolases"/>
    <property type="match status" value="1"/>
</dbReference>
<sequence>MRDSEVRSWVTGLGLPGLVDVHVHFMPDSVLRKVWAYFDNARANYGVDWPIHYRHDEQERLRLLRSFGVIRFAPLAYPHKPGMAEWLNEWMRDFVARTTDAVMTATLFPEPEVESYLAKALDAGARCVKAHVQIGGYDPRASELDGAWGLLAEAGVPAVVHCGHGPLRGAFTGLDVFEQVLRRHPALTVVLAHAGMPEFRAAFDLVSRYPNVYVDTTMVGVRFGAAQLADDFVARLADFPDRVVLGTDFPNIPYAYAHQLEVIAGWAEADERLGPEFLRAVLHDTPARLLGAADQTDRR</sequence>
<dbReference type="EMBL" id="JAAATY010000014">
    <property type="protein sequence ID" value="NRN67337.1"/>
    <property type="molecule type" value="Genomic_DNA"/>
</dbReference>
<accession>A0ABX2F8U5</accession>
<dbReference type="GO" id="GO:0016787">
    <property type="term" value="F:hydrolase activity"/>
    <property type="evidence" value="ECO:0007669"/>
    <property type="project" value="UniProtKB-KW"/>
</dbReference>
<keyword evidence="3" id="KW-0378">Hydrolase</keyword>
<evidence type="ECO:0000313" key="3">
    <source>
        <dbReference type="EMBL" id="NRN67337.1"/>
    </source>
</evidence>
<evidence type="ECO:0000259" key="2">
    <source>
        <dbReference type="Pfam" id="PF04909"/>
    </source>
</evidence>
<dbReference type="InterPro" id="IPR032465">
    <property type="entry name" value="ACMSD"/>
</dbReference>
<evidence type="ECO:0000313" key="4">
    <source>
        <dbReference type="Proteomes" id="UP000763557"/>
    </source>
</evidence>
<dbReference type="InterPro" id="IPR032466">
    <property type="entry name" value="Metal_Hydrolase"/>
</dbReference>
<organism evidence="3 4">
    <name type="scientific">Kibdelosporangium persicum</name>
    <dbReference type="NCBI Taxonomy" id="2698649"/>
    <lineage>
        <taxon>Bacteria</taxon>
        <taxon>Bacillati</taxon>
        <taxon>Actinomycetota</taxon>
        <taxon>Actinomycetes</taxon>
        <taxon>Pseudonocardiales</taxon>
        <taxon>Pseudonocardiaceae</taxon>
        <taxon>Kibdelosporangium</taxon>
    </lineage>
</organism>
<name>A0ABX2F8U5_9PSEU</name>
<dbReference type="CDD" id="cd01292">
    <property type="entry name" value="metallo-dependent_hydrolases"/>
    <property type="match status" value="1"/>
</dbReference>
<feature type="domain" description="Amidohydrolase-related" evidence="2">
    <location>
        <begin position="19"/>
        <end position="291"/>
    </location>
</feature>
<reference evidence="3 4" key="1">
    <citation type="submission" date="2020-01" db="EMBL/GenBank/DDBJ databases">
        <title>Kibdelosporangium persica a novel Actinomycetes from a hot desert in Iran.</title>
        <authorList>
            <person name="Safaei N."/>
            <person name="Zaburannyi N."/>
            <person name="Mueller R."/>
            <person name="Wink J."/>
        </authorList>
    </citation>
    <scope>NUCLEOTIDE SEQUENCE [LARGE SCALE GENOMIC DNA]</scope>
    <source>
        <strain evidence="3 4">4NS15</strain>
    </source>
</reference>
<protein>
    <submittedName>
        <fullName evidence="3">TIM-barrel fold metal-dependent hydrolase</fullName>
    </submittedName>
</protein>
<dbReference type="Pfam" id="PF04909">
    <property type="entry name" value="Amidohydro_2"/>
    <property type="match status" value="1"/>
</dbReference>
<keyword evidence="4" id="KW-1185">Reference proteome</keyword>
<keyword evidence="1" id="KW-0456">Lyase</keyword>
<gene>
    <name evidence="3" type="ORF">GC106_45750</name>
</gene>